<accession>A0A6A6KA80</accession>
<evidence type="ECO:0000256" key="2">
    <source>
        <dbReference type="ARBA" id="ARBA00007626"/>
    </source>
</evidence>
<feature type="repeat" description="PPR" evidence="5">
    <location>
        <begin position="165"/>
        <end position="199"/>
    </location>
</feature>
<dbReference type="Proteomes" id="UP000467840">
    <property type="component" value="Chromosome 12"/>
</dbReference>
<evidence type="ECO:0000256" key="5">
    <source>
        <dbReference type="PROSITE-ProRule" id="PRU00708"/>
    </source>
</evidence>
<dbReference type="Gene3D" id="2.60.120.200">
    <property type="match status" value="1"/>
</dbReference>
<feature type="repeat" description="PPR" evidence="5">
    <location>
        <begin position="200"/>
        <end position="234"/>
    </location>
</feature>
<dbReference type="AlphaFoldDB" id="A0A6A6KA80"/>
<dbReference type="PROSITE" id="PS51375">
    <property type="entry name" value="PPR"/>
    <property type="match status" value="3"/>
</dbReference>
<dbReference type="InterPro" id="IPR001220">
    <property type="entry name" value="Legume_lectin_dom"/>
</dbReference>
<keyword evidence="8" id="KW-1185">Reference proteome</keyword>
<dbReference type="GO" id="GO:0003729">
    <property type="term" value="F:mRNA binding"/>
    <property type="evidence" value="ECO:0007669"/>
    <property type="project" value="TreeGrafter"/>
</dbReference>
<dbReference type="Gene3D" id="1.25.40.10">
    <property type="entry name" value="Tetratricopeptide repeat domain"/>
    <property type="match status" value="2"/>
</dbReference>
<keyword evidence="4" id="KW-0677">Repeat</keyword>
<evidence type="ECO:0000313" key="7">
    <source>
        <dbReference type="EMBL" id="KAF2285295.1"/>
    </source>
</evidence>
<dbReference type="InterPro" id="IPR013320">
    <property type="entry name" value="ConA-like_dom_sf"/>
</dbReference>
<dbReference type="Pfam" id="PF00139">
    <property type="entry name" value="Lectin_legB"/>
    <property type="match status" value="1"/>
</dbReference>
<dbReference type="GO" id="GO:0030246">
    <property type="term" value="F:carbohydrate binding"/>
    <property type="evidence" value="ECO:0007669"/>
    <property type="project" value="UniProtKB-KW"/>
</dbReference>
<sequence length="277" mass="31319">MWKNNIYEGAVVNAWVNYDSVTKNLSVFVSDAQNPVFRGIYSFSYTVDLSDVLPEWARIGFSASTGKLTDFTTRFSFVAKDVKDQPFFVAPVESEIPPKAVGGYLALFSPETALNASKANQIVAAGLRPDTFTYTSLILGHCRNKDVNSAYNVFKMMPKKGCRRNEVSYANLIHGLCEARRVDEGVSLFKKMKEDDCYPTVRTYTVIIDALFGNDRKLEAIDLFNEMRNRGCEPNVHTYTVMIDSMSKERKFDESRRLLNDDGERVGSKCGYLQCFD</sequence>
<feature type="domain" description="Legume lectin" evidence="6">
    <location>
        <begin position="4"/>
        <end position="68"/>
    </location>
</feature>
<evidence type="ECO:0000313" key="8">
    <source>
        <dbReference type="Proteomes" id="UP000467840"/>
    </source>
</evidence>
<dbReference type="InterPro" id="IPR011990">
    <property type="entry name" value="TPR-like_helical_dom_sf"/>
</dbReference>
<keyword evidence="3" id="KW-0430">Lectin</keyword>
<gene>
    <name evidence="7" type="ORF">GH714_042337</name>
</gene>
<dbReference type="PANTHER" id="PTHR47933:SF71">
    <property type="entry name" value="PENTATRICOPEPTIDE REPEAT (PPR) SUPERFAMILY PROTEIN"/>
    <property type="match status" value="1"/>
</dbReference>
<evidence type="ECO:0000256" key="4">
    <source>
        <dbReference type="ARBA" id="ARBA00022737"/>
    </source>
</evidence>
<protein>
    <recommendedName>
        <fullName evidence="6">Legume lectin domain-containing protein</fullName>
    </recommendedName>
</protein>
<organism evidence="7 8">
    <name type="scientific">Hevea brasiliensis</name>
    <name type="common">Para rubber tree</name>
    <name type="synonym">Siphonia brasiliensis</name>
    <dbReference type="NCBI Taxonomy" id="3981"/>
    <lineage>
        <taxon>Eukaryota</taxon>
        <taxon>Viridiplantae</taxon>
        <taxon>Streptophyta</taxon>
        <taxon>Embryophyta</taxon>
        <taxon>Tracheophyta</taxon>
        <taxon>Spermatophyta</taxon>
        <taxon>Magnoliopsida</taxon>
        <taxon>eudicotyledons</taxon>
        <taxon>Gunneridae</taxon>
        <taxon>Pentapetalae</taxon>
        <taxon>rosids</taxon>
        <taxon>fabids</taxon>
        <taxon>Malpighiales</taxon>
        <taxon>Euphorbiaceae</taxon>
        <taxon>Crotonoideae</taxon>
        <taxon>Micrandreae</taxon>
        <taxon>Hevea</taxon>
    </lineage>
</organism>
<dbReference type="SUPFAM" id="SSF49899">
    <property type="entry name" value="Concanavalin A-like lectins/glucanases"/>
    <property type="match status" value="1"/>
</dbReference>
<dbReference type="InterPro" id="IPR051240">
    <property type="entry name" value="Mito_RNA-Proc/Resp"/>
</dbReference>
<dbReference type="NCBIfam" id="TIGR00756">
    <property type="entry name" value="PPR"/>
    <property type="match status" value="4"/>
</dbReference>
<comment type="caution">
    <text evidence="7">The sequence shown here is derived from an EMBL/GenBank/DDBJ whole genome shotgun (WGS) entry which is preliminary data.</text>
</comment>
<evidence type="ECO:0000259" key="6">
    <source>
        <dbReference type="Pfam" id="PF00139"/>
    </source>
</evidence>
<name>A0A6A6KA80_HEVBR</name>
<proteinExistence type="inferred from homology"/>
<reference evidence="7 8" key="1">
    <citation type="journal article" date="2020" name="Mol. Plant">
        <title>The Chromosome-Based Rubber Tree Genome Provides New Insights into Spurge Genome Evolution and Rubber Biosynthesis.</title>
        <authorList>
            <person name="Liu J."/>
            <person name="Shi C."/>
            <person name="Shi C.C."/>
            <person name="Li W."/>
            <person name="Zhang Q.J."/>
            <person name="Zhang Y."/>
            <person name="Li K."/>
            <person name="Lu H.F."/>
            <person name="Shi C."/>
            <person name="Zhu S.T."/>
            <person name="Xiao Z.Y."/>
            <person name="Nan H."/>
            <person name="Yue Y."/>
            <person name="Zhu X.G."/>
            <person name="Wu Y."/>
            <person name="Hong X.N."/>
            <person name="Fan G.Y."/>
            <person name="Tong Y."/>
            <person name="Zhang D."/>
            <person name="Mao C.L."/>
            <person name="Liu Y.L."/>
            <person name="Hao S.J."/>
            <person name="Liu W.Q."/>
            <person name="Lv M.Q."/>
            <person name="Zhang H.B."/>
            <person name="Liu Y."/>
            <person name="Hu-Tang G.R."/>
            <person name="Wang J.P."/>
            <person name="Wang J.H."/>
            <person name="Sun Y.H."/>
            <person name="Ni S.B."/>
            <person name="Chen W.B."/>
            <person name="Zhang X.C."/>
            <person name="Jiao Y.N."/>
            <person name="Eichler E.E."/>
            <person name="Li G.H."/>
            <person name="Liu X."/>
            <person name="Gao L.Z."/>
        </authorList>
    </citation>
    <scope>NUCLEOTIDE SEQUENCE [LARGE SCALE GENOMIC DNA]</scope>
    <source>
        <strain evidence="8">cv. GT1</strain>
        <tissue evidence="7">Leaf</tissue>
    </source>
</reference>
<evidence type="ECO:0000256" key="1">
    <source>
        <dbReference type="ARBA" id="ARBA00007606"/>
    </source>
</evidence>
<dbReference type="EMBL" id="JAAGAX010000018">
    <property type="protein sequence ID" value="KAF2285295.1"/>
    <property type="molecule type" value="Genomic_DNA"/>
</dbReference>
<feature type="repeat" description="PPR" evidence="5">
    <location>
        <begin position="130"/>
        <end position="164"/>
    </location>
</feature>
<comment type="similarity">
    <text evidence="1">Belongs to the leguminous lectin family.</text>
</comment>
<comment type="similarity">
    <text evidence="2">Belongs to the PPR family. P subfamily.</text>
</comment>
<evidence type="ECO:0000256" key="3">
    <source>
        <dbReference type="ARBA" id="ARBA00022734"/>
    </source>
</evidence>
<dbReference type="PANTHER" id="PTHR47933">
    <property type="entry name" value="PENTATRICOPEPTIDE REPEAT-CONTAINING PROTEIN 1, MITOCHONDRIAL"/>
    <property type="match status" value="1"/>
</dbReference>
<dbReference type="Pfam" id="PF13041">
    <property type="entry name" value="PPR_2"/>
    <property type="match status" value="2"/>
</dbReference>
<dbReference type="InterPro" id="IPR002885">
    <property type="entry name" value="PPR_rpt"/>
</dbReference>